<dbReference type="Proteomes" id="UP000246800">
    <property type="component" value="Unassembled WGS sequence"/>
</dbReference>
<feature type="domain" description="HTH cro/C1-type" evidence="2">
    <location>
        <begin position="7"/>
        <end position="61"/>
    </location>
</feature>
<comment type="caution">
    <text evidence="3">The sequence shown here is derived from an EMBL/GenBank/DDBJ whole genome shotgun (WGS) entry which is preliminary data.</text>
</comment>
<evidence type="ECO:0000313" key="4">
    <source>
        <dbReference type="Proteomes" id="UP000246800"/>
    </source>
</evidence>
<evidence type="ECO:0000259" key="2">
    <source>
        <dbReference type="PROSITE" id="PS50943"/>
    </source>
</evidence>
<dbReference type="InterPro" id="IPR052345">
    <property type="entry name" value="Rad_response_metalloprotease"/>
</dbReference>
<accession>A0A317YUH6</accession>
<organism evidence="3 4">
    <name type="scientific">Staphylococcus pseudintermedius</name>
    <dbReference type="NCBI Taxonomy" id="283734"/>
    <lineage>
        <taxon>Bacteria</taxon>
        <taxon>Bacillati</taxon>
        <taxon>Bacillota</taxon>
        <taxon>Bacilli</taxon>
        <taxon>Bacillales</taxon>
        <taxon>Staphylococcaceae</taxon>
        <taxon>Staphylococcus</taxon>
        <taxon>Staphylococcus intermedius group</taxon>
    </lineage>
</organism>
<dbReference type="SUPFAM" id="SSF47413">
    <property type="entry name" value="lambda repressor-like DNA-binding domains"/>
    <property type="match status" value="1"/>
</dbReference>
<comment type="similarity">
    <text evidence="1">Belongs to the short-chain fatty acyl-CoA assimilation regulator (ScfR) family.</text>
</comment>
<dbReference type="Pfam" id="PF06114">
    <property type="entry name" value="Peptidase_M78"/>
    <property type="match status" value="1"/>
</dbReference>
<dbReference type="SMART" id="SM00530">
    <property type="entry name" value="HTH_XRE"/>
    <property type="match status" value="1"/>
</dbReference>
<name>A0A317YUH6_STAPS</name>
<dbReference type="PANTHER" id="PTHR43236">
    <property type="entry name" value="ANTITOXIN HIGA1"/>
    <property type="match status" value="1"/>
</dbReference>
<dbReference type="InterPro" id="IPR010359">
    <property type="entry name" value="IrrE_HExxH"/>
</dbReference>
<dbReference type="InterPro" id="IPR001387">
    <property type="entry name" value="Cro/C1-type_HTH"/>
</dbReference>
<reference evidence="3 4" key="1">
    <citation type="journal article" date="2018" name="Vet. Microbiol.">
        <title>Clonal diversity and geographic distribution of methicillin-resistant Staphylococcus pseudintermedius from Australian animals: Discovery of novel sequence types.</title>
        <authorList>
            <person name="Worthing K.A."/>
            <person name="Abraham S."/>
            <person name="Coombs G.W."/>
            <person name="Pang S."/>
            <person name="Saputra S."/>
            <person name="Jordan D."/>
            <person name="Trott D.J."/>
            <person name="Norris J.M."/>
        </authorList>
    </citation>
    <scope>NUCLEOTIDE SEQUENCE [LARGE SCALE GENOMIC DNA]</scope>
    <source>
        <strain evidence="3 4">ST525 1</strain>
    </source>
</reference>
<dbReference type="PROSITE" id="PS50943">
    <property type="entry name" value="HTH_CROC1"/>
    <property type="match status" value="1"/>
</dbReference>
<dbReference type="AlphaFoldDB" id="A0A317YUH6"/>
<evidence type="ECO:0000256" key="1">
    <source>
        <dbReference type="ARBA" id="ARBA00007227"/>
    </source>
</evidence>
<dbReference type="EMBL" id="QEIT01000004">
    <property type="protein sequence ID" value="PWZ77300.1"/>
    <property type="molecule type" value="Genomic_DNA"/>
</dbReference>
<protein>
    <submittedName>
        <fullName evidence="3">Zinc peptidase</fullName>
    </submittedName>
</protein>
<dbReference type="Gene3D" id="1.10.10.2910">
    <property type="match status" value="1"/>
</dbReference>
<dbReference type="CDD" id="cd00093">
    <property type="entry name" value="HTH_XRE"/>
    <property type="match status" value="1"/>
</dbReference>
<dbReference type="PANTHER" id="PTHR43236:SF1">
    <property type="entry name" value="BLL7220 PROTEIN"/>
    <property type="match status" value="1"/>
</dbReference>
<evidence type="ECO:0000313" key="3">
    <source>
        <dbReference type="EMBL" id="PWZ77300.1"/>
    </source>
</evidence>
<proteinExistence type="inferred from homology"/>
<gene>
    <name evidence="3" type="ORF">DD902_00180</name>
</gene>
<dbReference type="Gene3D" id="1.10.260.40">
    <property type="entry name" value="lambda repressor-like DNA-binding domains"/>
    <property type="match status" value="1"/>
</dbReference>
<sequence>MFKGENLKALRMIEGYSRKSLADVLQVSEQAVWQYEEQNMMPEINKIYTLAQKFNVKTKFFFSPKQELFSITAVDTHSIAFRSKNQRTSTKILSQNHAQANFYAQLTSHLSAYVKQPHLPILTLVSKIDRYFSQNIDARVRIQLIANDAREMILGGQSNHQLLLALEKFGVYIYEKDLTDDADAYSFWSKYQVPFIILSNNKGVAVRRHFDLAHELGHLLLHRQIEFDMLSHEDFQRIEKEADIFAAEFLLPEKQFIASFNQVKKKSNPDHFVMLKERWYVSIQAMAMRAYYLGLISDTQYRYFWSLINKKGYKKREPLDAEIKLPKPVKINSLLNMLFTKKVLTPESLLNNLQVEPEFLYKKANISQKLFEKFMQQEKQTAEADVLKGYIIPFT</sequence>
<dbReference type="RefSeq" id="WP_110179124.1">
    <property type="nucleotide sequence ID" value="NZ_AP019372.1"/>
</dbReference>
<dbReference type="GO" id="GO:0003677">
    <property type="term" value="F:DNA binding"/>
    <property type="evidence" value="ECO:0007669"/>
    <property type="project" value="InterPro"/>
</dbReference>
<dbReference type="InterPro" id="IPR010982">
    <property type="entry name" value="Lambda_DNA-bd_dom_sf"/>
</dbReference>